<dbReference type="Proteomes" id="UP001175226">
    <property type="component" value="Unassembled WGS sequence"/>
</dbReference>
<evidence type="ECO:0000256" key="5">
    <source>
        <dbReference type="PROSITE-ProRule" id="PRU00042"/>
    </source>
</evidence>
<dbReference type="SMART" id="SM00355">
    <property type="entry name" value="ZnF_C2H2"/>
    <property type="match status" value="2"/>
</dbReference>
<evidence type="ECO:0000256" key="4">
    <source>
        <dbReference type="ARBA" id="ARBA00022833"/>
    </source>
</evidence>
<accession>A0AA39J9H3</accession>
<dbReference type="PROSITE" id="PS00028">
    <property type="entry name" value="ZINC_FINGER_C2H2_1"/>
    <property type="match status" value="2"/>
</dbReference>
<dbReference type="SUPFAM" id="SSF57667">
    <property type="entry name" value="beta-beta-alpha zinc fingers"/>
    <property type="match status" value="1"/>
</dbReference>
<sequence length="57" mass="6708">TKRHICAICHKQFRRPCSLNIHMNSHTGATPYRCPLPGCGREFNVKSNMMRHYRIHT</sequence>
<gene>
    <name evidence="7" type="ORF">EV421DRAFT_1668113</name>
</gene>
<dbReference type="FunFam" id="3.30.160.60:FF:000100">
    <property type="entry name" value="Zinc finger 45-like"/>
    <property type="match status" value="1"/>
</dbReference>
<feature type="domain" description="C2H2-type" evidence="6">
    <location>
        <begin position="4"/>
        <end position="31"/>
    </location>
</feature>
<comment type="caution">
    <text evidence="7">The sequence shown here is derived from an EMBL/GenBank/DDBJ whole genome shotgun (WGS) entry which is preliminary data.</text>
</comment>
<dbReference type="PANTHER" id="PTHR14003">
    <property type="entry name" value="TRANSCRIPTIONAL REPRESSOR PROTEIN YY"/>
    <property type="match status" value="1"/>
</dbReference>
<keyword evidence="8" id="KW-1185">Reference proteome</keyword>
<evidence type="ECO:0000256" key="2">
    <source>
        <dbReference type="ARBA" id="ARBA00022737"/>
    </source>
</evidence>
<dbReference type="GO" id="GO:0000978">
    <property type="term" value="F:RNA polymerase II cis-regulatory region sequence-specific DNA binding"/>
    <property type="evidence" value="ECO:0007669"/>
    <property type="project" value="TreeGrafter"/>
</dbReference>
<dbReference type="EMBL" id="JAUEPT010000043">
    <property type="protein sequence ID" value="KAK0438488.1"/>
    <property type="molecule type" value="Genomic_DNA"/>
</dbReference>
<feature type="non-terminal residue" evidence="7">
    <location>
        <position position="1"/>
    </location>
</feature>
<dbReference type="FunFam" id="3.30.160.60:FF:002343">
    <property type="entry name" value="Zinc finger protein 33A"/>
    <property type="match status" value="1"/>
</dbReference>
<feature type="domain" description="C2H2-type" evidence="6">
    <location>
        <begin position="32"/>
        <end position="57"/>
    </location>
</feature>
<proteinExistence type="predicted"/>
<dbReference type="InterPro" id="IPR013087">
    <property type="entry name" value="Znf_C2H2_type"/>
</dbReference>
<dbReference type="GO" id="GO:0000785">
    <property type="term" value="C:chromatin"/>
    <property type="evidence" value="ECO:0007669"/>
    <property type="project" value="TreeGrafter"/>
</dbReference>
<evidence type="ECO:0000313" key="8">
    <source>
        <dbReference type="Proteomes" id="UP001175226"/>
    </source>
</evidence>
<dbReference type="InterPro" id="IPR036236">
    <property type="entry name" value="Znf_C2H2_sf"/>
</dbReference>
<dbReference type="Pfam" id="PF00096">
    <property type="entry name" value="zf-C2H2"/>
    <property type="match status" value="2"/>
</dbReference>
<dbReference type="GO" id="GO:0031519">
    <property type="term" value="C:PcG protein complex"/>
    <property type="evidence" value="ECO:0007669"/>
    <property type="project" value="TreeGrafter"/>
</dbReference>
<reference evidence="7" key="1">
    <citation type="submission" date="2023-06" db="EMBL/GenBank/DDBJ databases">
        <authorList>
            <consortium name="Lawrence Berkeley National Laboratory"/>
            <person name="Ahrendt S."/>
            <person name="Sahu N."/>
            <person name="Indic B."/>
            <person name="Wong-Bajracharya J."/>
            <person name="Merenyi Z."/>
            <person name="Ke H.-M."/>
            <person name="Monk M."/>
            <person name="Kocsube S."/>
            <person name="Drula E."/>
            <person name="Lipzen A."/>
            <person name="Balint B."/>
            <person name="Henrissat B."/>
            <person name="Andreopoulos B."/>
            <person name="Martin F.M."/>
            <person name="Harder C.B."/>
            <person name="Rigling D."/>
            <person name="Ford K.L."/>
            <person name="Foster G.D."/>
            <person name="Pangilinan J."/>
            <person name="Papanicolaou A."/>
            <person name="Barry K."/>
            <person name="LaButti K."/>
            <person name="Viragh M."/>
            <person name="Koriabine M."/>
            <person name="Yan M."/>
            <person name="Riley R."/>
            <person name="Champramary S."/>
            <person name="Plett K.L."/>
            <person name="Tsai I.J."/>
            <person name="Slot J."/>
            <person name="Sipos G."/>
            <person name="Plett J."/>
            <person name="Nagy L.G."/>
            <person name="Grigoriev I.V."/>
        </authorList>
    </citation>
    <scope>NUCLEOTIDE SEQUENCE</scope>
    <source>
        <strain evidence="7">FPL87.14</strain>
    </source>
</reference>
<protein>
    <recommendedName>
        <fullName evidence="6">C2H2-type domain-containing protein</fullName>
    </recommendedName>
</protein>
<dbReference type="GO" id="GO:0005667">
    <property type="term" value="C:transcription regulator complex"/>
    <property type="evidence" value="ECO:0007669"/>
    <property type="project" value="TreeGrafter"/>
</dbReference>
<keyword evidence="1" id="KW-0479">Metal-binding</keyword>
<dbReference type="PROSITE" id="PS50157">
    <property type="entry name" value="ZINC_FINGER_C2H2_2"/>
    <property type="match status" value="2"/>
</dbReference>
<evidence type="ECO:0000313" key="7">
    <source>
        <dbReference type="EMBL" id="KAK0438488.1"/>
    </source>
</evidence>
<dbReference type="GO" id="GO:0008270">
    <property type="term" value="F:zinc ion binding"/>
    <property type="evidence" value="ECO:0007669"/>
    <property type="project" value="UniProtKB-KW"/>
</dbReference>
<dbReference type="AlphaFoldDB" id="A0AA39J9H3"/>
<dbReference type="PANTHER" id="PTHR14003:SF20">
    <property type="entry name" value="FINGER DOMAIN PROTEIN, PUTATIVE (AFU_ORTHOLOGUE AFUA_4G10380)-RELATED"/>
    <property type="match status" value="1"/>
</dbReference>
<organism evidence="7 8">
    <name type="scientific">Armillaria borealis</name>
    <dbReference type="NCBI Taxonomy" id="47425"/>
    <lineage>
        <taxon>Eukaryota</taxon>
        <taxon>Fungi</taxon>
        <taxon>Dikarya</taxon>
        <taxon>Basidiomycota</taxon>
        <taxon>Agaricomycotina</taxon>
        <taxon>Agaricomycetes</taxon>
        <taxon>Agaricomycetidae</taxon>
        <taxon>Agaricales</taxon>
        <taxon>Marasmiineae</taxon>
        <taxon>Physalacriaceae</taxon>
        <taxon>Armillaria</taxon>
    </lineage>
</organism>
<name>A0AA39J9H3_9AGAR</name>
<evidence type="ECO:0000256" key="1">
    <source>
        <dbReference type="ARBA" id="ARBA00022723"/>
    </source>
</evidence>
<keyword evidence="4" id="KW-0862">Zinc</keyword>
<feature type="non-terminal residue" evidence="7">
    <location>
        <position position="57"/>
    </location>
</feature>
<dbReference type="Gene3D" id="3.30.160.60">
    <property type="entry name" value="Classic Zinc Finger"/>
    <property type="match status" value="2"/>
</dbReference>
<evidence type="ECO:0000259" key="6">
    <source>
        <dbReference type="PROSITE" id="PS50157"/>
    </source>
</evidence>
<keyword evidence="3 5" id="KW-0863">Zinc-finger</keyword>
<evidence type="ECO:0000256" key="3">
    <source>
        <dbReference type="ARBA" id="ARBA00022771"/>
    </source>
</evidence>
<dbReference type="GO" id="GO:0000981">
    <property type="term" value="F:DNA-binding transcription factor activity, RNA polymerase II-specific"/>
    <property type="evidence" value="ECO:0007669"/>
    <property type="project" value="TreeGrafter"/>
</dbReference>
<keyword evidence="2" id="KW-0677">Repeat</keyword>